<feature type="transmembrane region" description="Helical" evidence="5">
    <location>
        <begin position="644"/>
        <end position="667"/>
    </location>
</feature>
<organism evidence="6 7">
    <name type="scientific">Dryococelus australis</name>
    <dbReference type="NCBI Taxonomy" id="614101"/>
    <lineage>
        <taxon>Eukaryota</taxon>
        <taxon>Metazoa</taxon>
        <taxon>Ecdysozoa</taxon>
        <taxon>Arthropoda</taxon>
        <taxon>Hexapoda</taxon>
        <taxon>Insecta</taxon>
        <taxon>Pterygota</taxon>
        <taxon>Neoptera</taxon>
        <taxon>Polyneoptera</taxon>
        <taxon>Phasmatodea</taxon>
        <taxon>Verophasmatodea</taxon>
        <taxon>Anareolatae</taxon>
        <taxon>Phasmatidae</taxon>
        <taxon>Eurycanthinae</taxon>
        <taxon>Dryococelus</taxon>
    </lineage>
</organism>
<evidence type="ECO:0000256" key="5">
    <source>
        <dbReference type="SAM" id="Phobius"/>
    </source>
</evidence>
<sequence>MTRVCVCVCVYVCGSGLVAQSAVQKMSGNNSSHAGAEPAAGDIVTAKVVAMVSLGGCSLLMGVTPILLARCFGWSGADGGVAMSARARAVVSLLLSFGGGALLSTTFLHLMHEVAEGVEALQASGDLPDTPFPLPQTANSALCWLTYDHKRTSDAVLTDRTTFIMCCGFFAIYLVEELVHLYVHRNHKHARDAACSDMSVVKEHMEHTSHTHLIVPGDPNEKIVNSIRDSSQCYSTPGSMALATLACTYVIGSESHRARLMNCDPIAKDKIYVQDVHTEVTFTIVLQIIRHALDESEPITHLQGNKWRVSYCQVWSNTGYYLGQQPMNKHLRLECTHDCGTFHGAAAGMVVRLLAFQLSEPGSIPGGVAPGFSHVGILLDDAAGRRVFSGISRFSHPCIPALLHPHLASPSRPRLRLYNGSPLPVFAFCRPFQPELTGTGAASEKFRRCSVRSHEGQHCNNCRGNCGGDKGFLSSNLSAEMMERRFQYRASVTCYNDMITWQVREGRNCVRREESTVPQEETDNGRTSCGGCLNGTVNLNCVNWADENHDIVTQKAFNLPGLQVPCGIFSRELVGTFYFDETVKAESFLIVLALSIHELFEGLAVGLEPTAGEAWYMVGAVAAHKLVIAFCVSTELVSTHIATWLALAYTAVFSLVTPLGIGVGLLLTEGAEGGVPNTVLQGLATGTLLYVVFFEILQRQRQLGAQAGRFSGLQQLASVVVGYAVMMLLLSTGQDRAG</sequence>
<evidence type="ECO:0000313" key="6">
    <source>
        <dbReference type="EMBL" id="KAJ8869866.1"/>
    </source>
</evidence>
<evidence type="ECO:0000256" key="4">
    <source>
        <dbReference type="ARBA" id="ARBA00023136"/>
    </source>
</evidence>
<protein>
    <recommendedName>
        <fullName evidence="8">Zinc transporter ZIP1</fullName>
    </recommendedName>
</protein>
<comment type="subcellular location">
    <subcellularLocation>
        <location evidence="1">Membrane</location>
        <topology evidence="1">Multi-pass membrane protein</topology>
    </subcellularLocation>
</comment>
<feature type="transmembrane region" description="Helical" evidence="5">
    <location>
        <begin position="710"/>
        <end position="730"/>
    </location>
</feature>
<dbReference type="InterPro" id="IPR003689">
    <property type="entry name" value="ZIP"/>
</dbReference>
<evidence type="ECO:0008006" key="8">
    <source>
        <dbReference type="Google" id="ProtNLM"/>
    </source>
</evidence>
<feature type="transmembrane region" description="Helical" evidence="5">
    <location>
        <begin position="679"/>
        <end position="698"/>
    </location>
</feature>
<dbReference type="EMBL" id="JARBHB010000013">
    <property type="protein sequence ID" value="KAJ8869866.1"/>
    <property type="molecule type" value="Genomic_DNA"/>
</dbReference>
<feature type="transmembrane region" description="Helical" evidence="5">
    <location>
        <begin position="43"/>
        <end position="68"/>
    </location>
</feature>
<keyword evidence="7" id="KW-1185">Reference proteome</keyword>
<evidence type="ECO:0000256" key="3">
    <source>
        <dbReference type="ARBA" id="ARBA00022989"/>
    </source>
</evidence>
<keyword evidence="4 5" id="KW-0472">Membrane</keyword>
<accession>A0ABQ9GFK5</accession>
<feature type="transmembrane region" description="Helical" evidence="5">
    <location>
        <begin position="89"/>
        <end position="111"/>
    </location>
</feature>
<dbReference type="PANTHER" id="PTHR11040">
    <property type="entry name" value="ZINC/IRON TRANSPORTER"/>
    <property type="match status" value="1"/>
</dbReference>
<dbReference type="Proteomes" id="UP001159363">
    <property type="component" value="Chromosome 12"/>
</dbReference>
<evidence type="ECO:0000256" key="1">
    <source>
        <dbReference type="ARBA" id="ARBA00004141"/>
    </source>
</evidence>
<evidence type="ECO:0000313" key="7">
    <source>
        <dbReference type="Proteomes" id="UP001159363"/>
    </source>
</evidence>
<keyword evidence="3 5" id="KW-1133">Transmembrane helix</keyword>
<dbReference type="PANTHER" id="PTHR11040:SF203">
    <property type="entry name" value="FI18611P1-RELATED"/>
    <property type="match status" value="1"/>
</dbReference>
<proteinExistence type="predicted"/>
<keyword evidence="2 5" id="KW-0812">Transmembrane</keyword>
<reference evidence="6 7" key="1">
    <citation type="submission" date="2023-02" db="EMBL/GenBank/DDBJ databases">
        <title>LHISI_Scaffold_Assembly.</title>
        <authorList>
            <person name="Stuart O.P."/>
            <person name="Cleave R."/>
            <person name="Magrath M.J.L."/>
            <person name="Mikheyev A.S."/>
        </authorList>
    </citation>
    <scope>NUCLEOTIDE SEQUENCE [LARGE SCALE GENOMIC DNA]</scope>
    <source>
        <strain evidence="6">Daus_M_001</strain>
        <tissue evidence="6">Leg muscle</tissue>
    </source>
</reference>
<dbReference type="Pfam" id="PF02535">
    <property type="entry name" value="Zip"/>
    <property type="match status" value="2"/>
</dbReference>
<comment type="caution">
    <text evidence="6">The sequence shown here is derived from an EMBL/GenBank/DDBJ whole genome shotgun (WGS) entry which is preliminary data.</text>
</comment>
<gene>
    <name evidence="6" type="ORF">PR048_028875</name>
</gene>
<evidence type="ECO:0000256" key="2">
    <source>
        <dbReference type="ARBA" id="ARBA00022692"/>
    </source>
</evidence>
<name>A0ABQ9GFK5_9NEOP</name>
<feature type="transmembrane region" description="Helical" evidence="5">
    <location>
        <begin position="162"/>
        <end position="183"/>
    </location>
</feature>